<dbReference type="GO" id="GO:0030134">
    <property type="term" value="C:COPII-coated ER to Golgi transport vesicle"/>
    <property type="evidence" value="ECO:0007669"/>
    <property type="project" value="TreeGrafter"/>
</dbReference>
<dbReference type="Proteomes" id="UP000274822">
    <property type="component" value="Unassembled WGS sequence"/>
</dbReference>
<proteinExistence type="inferred from homology"/>
<dbReference type="GO" id="GO:0006888">
    <property type="term" value="P:endoplasmic reticulum to Golgi vesicle-mediated transport"/>
    <property type="evidence" value="ECO:0007669"/>
    <property type="project" value="TreeGrafter"/>
</dbReference>
<comment type="caution">
    <text evidence="9">The sequence shown here is derived from an EMBL/GenBank/DDBJ whole genome shotgun (WGS) entry which is preliminary data.</text>
</comment>
<evidence type="ECO:0000256" key="6">
    <source>
        <dbReference type="ARBA" id="ARBA00023136"/>
    </source>
</evidence>
<keyword evidence="5 8" id="KW-1133">Transmembrane helix</keyword>
<evidence type="ECO:0000256" key="4">
    <source>
        <dbReference type="ARBA" id="ARBA00022927"/>
    </source>
</evidence>
<feature type="transmembrane region" description="Helical" evidence="8">
    <location>
        <begin position="130"/>
        <end position="148"/>
    </location>
</feature>
<dbReference type="GO" id="GO:0005789">
    <property type="term" value="C:endoplasmic reticulum membrane"/>
    <property type="evidence" value="ECO:0007669"/>
    <property type="project" value="TreeGrafter"/>
</dbReference>
<dbReference type="InterPro" id="IPR013880">
    <property type="entry name" value="Yos1"/>
</dbReference>
<feature type="non-terminal residue" evidence="9">
    <location>
        <position position="1"/>
    </location>
</feature>
<evidence type="ECO:0000313" key="9">
    <source>
        <dbReference type="EMBL" id="RUS31456.1"/>
    </source>
</evidence>
<evidence type="ECO:0000256" key="3">
    <source>
        <dbReference type="ARBA" id="ARBA00022692"/>
    </source>
</evidence>
<organism evidence="9 10">
    <name type="scientific">Jimgerdemannia flammicorona</name>
    <dbReference type="NCBI Taxonomy" id="994334"/>
    <lineage>
        <taxon>Eukaryota</taxon>
        <taxon>Fungi</taxon>
        <taxon>Fungi incertae sedis</taxon>
        <taxon>Mucoromycota</taxon>
        <taxon>Mucoromycotina</taxon>
        <taxon>Endogonomycetes</taxon>
        <taxon>Endogonales</taxon>
        <taxon>Endogonaceae</taxon>
        <taxon>Jimgerdemannia</taxon>
    </lineage>
</organism>
<keyword evidence="6 8" id="KW-0472">Membrane</keyword>
<feature type="transmembrane region" description="Helical" evidence="8">
    <location>
        <begin position="30"/>
        <end position="54"/>
    </location>
</feature>
<dbReference type="Pfam" id="PF08571">
    <property type="entry name" value="Yos1"/>
    <property type="match status" value="1"/>
</dbReference>
<dbReference type="GO" id="GO:0015031">
    <property type="term" value="P:protein transport"/>
    <property type="evidence" value="ECO:0007669"/>
    <property type="project" value="UniProtKB-KW"/>
</dbReference>
<accession>A0A433QNU9</accession>
<gene>
    <name evidence="9" type="ORF">BC938DRAFT_477766</name>
</gene>
<comment type="subcellular location">
    <subcellularLocation>
        <location evidence="1">Membrane</location>
    </subcellularLocation>
</comment>
<evidence type="ECO:0000256" key="5">
    <source>
        <dbReference type="ARBA" id="ARBA00022989"/>
    </source>
</evidence>
<protein>
    <submittedName>
        <fullName evidence="9">Yos1-like-domain-containing protein</fullName>
    </submittedName>
</protein>
<dbReference type="AlphaFoldDB" id="A0A433QNU9"/>
<comment type="similarity">
    <text evidence="7">Belongs to the YOS1 family.</text>
</comment>
<dbReference type="EMBL" id="RBNJ01002930">
    <property type="protein sequence ID" value="RUS31456.1"/>
    <property type="molecule type" value="Genomic_DNA"/>
</dbReference>
<evidence type="ECO:0000256" key="1">
    <source>
        <dbReference type="ARBA" id="ARBA00004370"/>
    </source>
</evidence>
<sequence length="149" mass="16148">GGFNIDGVTQFLHDANPGHVATLQATSPSFAAMGLSLGQLLYVFLLIVNSLAVLNEDRFLIRIGWISQPEPGFGGGEQSIKSKIVNLISAVRTLMRSMLTTIGRIYVTCFICEVTIFCEFKLISTISTSSIVPLIGINILVIIYELLLG</sequence>
<keyword evidence="4" id="KW-0653">Protein transport</keyword>
<evidence type="ECO:0000256" key="8">
    <source>
        <dbReference type="SAM" id="Phobius"/>
    </source>
</evidence>
<dbReference type="PANTHER" id="PTHR15858:SF0">
    <property type="entry name" value="IMMEDIATE EARLY RESPONSE 3-INTERACTING PROTEIN 1"/>
    <property type="match status" value="1"/>
</dbReference>
<evidence type="ECO:0000313" key="10">
    <source>
        <dbReference type="Proteomes" id="UP000274822"/>
    </source>
</evidence>
<keyword evidence="10" id="KW-1185">Reference proteome</keyword>
<evidence type="ECO:0000256" key="7">
    <source>
        <dbReference type="ARBA" id="ARBA00024203"/>
    </source>
</evidence>
<dbReference type="GO" id="GO:0000139">
    <property type="term" value="C:Golgi membrane"/>
    <property type="evidence" value="ECO:0007669"/>
    <property type="project" value="TreeGrafter"/>
</dbReference>
<evidence type="ECO:0000256" key="2">
    <source>
        <dbReference type="ARBA" id="ARBA00022448"/>
    </source>
</evidence>
<name>A0A433QNU9_9FUNG</name>
<reference evidence="9 10" key="1">
    <citation type="journal article" date="2018" name="New Phytol.">
        <title>Phylogenomics of Endogonaceae and evolution of mycorrhizas within Mucoromycota.</title>
        <authorList>
            <person name="Chang Y."/>
            <person name="Desiro A."/>
            <person name="Na H."/>
            <person name="Sandor L."/>
            <person name="Lipzen A."/>
            <person name="Clum A."/>
            <person name="Barry K."/>
            <person name="Grigoriev I.V."/>
            <person name="Martin F.M."/>
            <person name="Stajich J.E."/>
            <person name="Smith M.E."/>
            <person name="Bonito G."/>
            <person name="Spatafora J.W."/>
        </authorList>
    </citation>
    <scope>NUCLEOTIDE SEQUENCE [LARGE SCALE GENOMIC DNA]</scope>
    <source>
        <strain evidence="9 10">AD002</strain>
    </source>
</reference>
<keyword evidence="3 8" id="KW-0812">Transmembrane</keyword>
<keyword evidence="2" id="KW-0813">Transport</keyword>
<dbReference type="PANTHER" id="PTHR15858">
    <property type="entry name" value="IMMEDIATE EARLY RESPONSE 3-INTERACTING PROTEIN 1"/>
    <property type="match status" value="1"/>
</dbReference>